<dbReference type="Proteomes" id="UP001562065">
    <property type="component" value="Unassembled WGS sequence"/>
</dbReference>
<accession>A0ABV4AHS8</accession>
<proteinExistence type="predicted"/>
<evidence type="ECO:0000256" key="3">
    <source>
        <dbReference type="ARBA" id="ARBA00023163"/>
    </source>
</evidence>
<dbReference type="InterPro" id="IPR035418">
    <property type="entry name" value="AraC-bd_2"/>
</dbReference>
<dbReference type="InterPro" id="IPR050204">
    <property type="entry name" value="AraC_XylS_family_regulators"/>
</dbReference>
<protein>
    <submittedName>
        <fullName evidence="5">Helix-turn-helix transcriptional regulator</fullName>
    </submittedName>
</protein>
<dbReference type="InterPro" id="IPR009057">
    <property type="entry name" value="Homeodomain-like_sf"/>
</dbReference>
<dbReference type="PROSITE" id="PS01124">
    <property type="entry name" value="HTH_ARAC_FAMILY_2"/>
    <property type="match status" value="1"/>
</dbReference>
<evidence type="ECO:0000259" key="4">
    <source>
        <dbReference type="PROSITE" id="PS01124"/>
    </source>
</evidence>
<organism evidence="5 6">
    <name type="scientific">Isoalcanivorax beigongshangi</name>
    <dbReference type="NCBI Taxonomy" id="3238810"/>
    <lineage>
        <taxon>Bacteria</taxon>
        <taxon>Pseudomonadati</taxon>
        <taxon>Pseudomonadota</taxon>
        <taxon>Gammaproteobacteria</taxon>
        <taxon>Oceanospirillales</taxon>
        <taxon>Alcanivoracaceae</taxon>
        <taxon>Isoalcanivorax</taxon>
    </lineage>
</organism>
<name>A0ABV4AHS8_9GAMM</name>
<gene>
    <name evidence="5" type="ORF">AB5I84_09480</name>
</gene>
<keyword evidence="6" id="KW-1185">Reference proteome</keyword>
<sequence length="336" mass="37130">MLDQALLLDDAGRPFTQNGPTFSEDWDQVAAFCRQVYMPFRVQPAAPRTAPAATMRLAQIGRITLTRFAYGVPVHLDRFDPDAGNILVLNTLRGTLRHQQDGGQHVSTAAGDSFVVDCSRTDYWLDADASHMQLNLTIPHDVVENIATRWLGGRPDPQLWTQRVAFGGTGSRWHTLLAYAVRSIQADGSLLLGTNAAAHLEEMLCVELLQAWSERAGLPLRAATAAAPHYVCRAEQIMAAEAAQPPTIGAIAERVGVSTRALSDGFRRTRGMTPQQFLRQRRLEGFHRALQQARPGDTITTVAADWGFVNLGALAKRYYEHFGQLPSRTLAQRRHN</sequence>
<keyword evidence="2" id="KW-0238">DNA-binding</keyword>
<keyword evidence="3" id="KW-0804">Transcription</keyword>
<evidence type="ECO:0000256" key="2">
    <source>
        <dbReference type="ARBA" id="ARBA00023125"/>
    </source>
</evidence>
<dbReference type="Pfam" id="PF12833">
    <property type="entry name" value="HTH_18"/>
    <property type="match status" value="1"/>
</dbReference>
<dbReference type="InterPro" id="IPR018060">
    <property type="entry name" value="HTH_AraC"/>
</dbReference>
<dbReference type="SUPFAM" id="SSF46689">
    <property type="entry name" value="Homeodomain-like"/>
    <property type="match status" value="1"/>
</dbReference>
<evidence type="ECO:0000256" key="1">
    <source>
        <dbReference type="ARBA" id="ARBA00023015"/>
    </source>
</evidence>
<dbReference type="Gene3D" id="1.10.10.60">
    <property type="entry name" value="Homeodomain-like"/>
    <property type="match status" value="1"/>
</dbReference>
<dbReference type="Pfam" id="PF14525">
    <property type="entry name" value="AraC_binding_2"/>
    <property type="match status" value="1"/>
</dbReference>
<evidence type="ECO:0000313" key="5">
    <source>
        <dbReference type="EMBL" id="MEY1662375.1"/>
    </source>
</evidence>
<feature type="domain" description="HTH araC/xylS-type" evidence="4">
    <location>
        <begin position="232"/>
        <end position="332"/>
    </location>
</feature>
<evidence type="ECO:0000313" key="6">
    <source>
        <dbReference type="Proteomes" id="UP001562065"/>
    </source>
</evidence>
<keyword evidence="1" id="KW-0805">Transcription regulation</keyword>
<dbReference type="EMBL" id="JBGCUO010000001">
    <property type="protein sequence ID" value="MEY1662375.1"/>
    <property type="molecule type" value="Genomic_DNA"/>
</dbReference>
<dbReference type="RefSeq" id="WP_369455611.1">
    <property type="nucleotide sequence ID" value="NZ_JBGCUO010000001.1"/>
</dbReference>
<dbReference type="PANTHER" id="PTHR46796">
    <property type="entry name" value="HTH-TYPE TRANSCRIPTIONAL ACTIVATOR RHAS-RELATED"/>
    <property type="match status" value="1"/>
</dbReference>
<dbReference type="SMART" id="SM00342">
    <property type="entry name" value="HTH_ARAC"/>
    <property type="match status" value="1"/>
</dbReference>
<reference evidence="5 6" key="1">
    <citation type="submission" date="2024-07" db="EMBL/GenBank/DDBJ databases">
        <authorList>
            <person name="Ren Q."/>
        </authorList>
    </citation>
    <scope>NUCLEOTIDE SEQUENCE [LARGE SCALE GENOMIC DNA]</scope>
    <source>
        <strain evidence="5 6">REN37</strain>
    </source>
</reference>
<comment type="caution">
    <text evidence="5">The sequence shown here is derived from an EMBL/GenBank/DDBJ whole genome shotgun (WGS) entry which is preliminary data.</text>
</comment>